<dbReference type="InterPro" id="IPR027417">
    <property type="entry name" value="P-loop_NTPase"/>
</dbReference>
<evidence type="ECO:0008006" key="3">
    <source>
        <dbReference type="Google" id="ProtNLM"/>
    </source>
</evidence>
<reference evidence="1 2" key="1">
    <citation type="submission" date="2024-01" db="EMBL/GenBank/DDBJ databases">
        <title>Seven novel Bacillus-like species.</title>
        <authorList>
            <person name="Liu G."/>
        </authorList>
    </citation>
    <scope>NUCLEOTIDE SEQUENCE [LARGE SCALE GENOMIC DNA]</scope>
    <source>
        <strain evidence="1 2">FJAT-51614</strain>
    </source>
</reference>
<accession>A0ABU8F1V4</accession>
<comment type="caution">
    <text evidence="1">The sequence shown here is derived from an EMBL/GenBank/DDBJ whole genome shotgun (WGS) entry which is preliminary data.</text>
</comment>
<keyword evidence="2" id="KW-1185">Reference proteome</keyword>
<sequence>MNGTITHYIGKSYTGQGVKSFYKEIIQEAKKVYFLKGPTSYRLTEILKEIGYVAIRRGNNMEWFYDPLQDDVLDGVYITDTKTLYIQTDTLDPSYYGAGHEWVPYYNAYDERKLRDIGPLIRDKQIANDIWLTKGLQALSRAKVIHDEWEKLIHPAIQWDGINNLLEQLKKNAIGNVALQKNPTVTHRLMGSLTPLGAKDTLQSISKNLKSRLFIKGLPGSGKSSFIKSFGEEAKKHGLDTRLIWCGLDSNSVDGIVVPELQMCLVDATSPHVYEPEREGDEIVDFFPHIDQSLLDEEKITEVKDRYSEEMLLAQDYISTYAGDLKVIKKLYDGAIDEEKWTELQNKMIETIGI</sequence>
<name>A0ABU8F1V4_9BACI</name>
<evidence type="ECO:0000313" key="1">
    <source>
        <dbReference type="EMBL" id="MEI4768977.1"/>
    </source>
</evidence>
<dbReference type="Proteomes" id="UP001364890">
    <property type="component" value="Unassembled WGS sequence"/>
</dbReference>
<dbReference type="EMBL" id="JBAWSY010000002">
    <property type="protein sequence ID" value="MEI4768977.1"/>
    <property type="molecule type" value="Genomic_DNA"/>
</dbReference>
<dbReference type="SUPFAM" id="SSF52540">
    <property type="entry name" value="P-loop containing nucleoside triphosphate hydrolases"/>
    <property type="match status" value="1"/>
</dbReference>
<organism evidence="1 2">
    <name type="scientific">Psychrobacillus mangrovi</name>
    <dbReference type="NCBI Taxonomy" id="3117745"/>
    <lineage>
        <taxon>Bacteria</taxon>
        <taxon>Bacillati</taxon>
        <taxon>Bacillota</taxon>
        <taxon>Bacilli</taxon>
        <taxon>Bacillales</taxon>
        <taxon>Bacillaceae</taxon>
        <taxon>Psychrobacillus</taxon>
    </lineage>
</organism>
<gene>
    <name evidence="1" type="ORF">WAX74_04800</name>
</gene>
<protein>
    <recommendedName>
        <fullName evidence="3">Nucleotide kinase</fullName>
    </recommendedName>
</protein>
<evidence type="ECO:0000313" key="2">
    <source>
        <dbReference type="Proteomes" id="UP001364890"/>
    </source>
</evidence>
<proteinExistence type="predicted"/>